<evidence type="ECO:0000313" key="14">
    <source>
        <dbReference type="Proteomes" id="UP000027138"/>
    </source>
</evidence>
<feature type="region of interest" description="Disordered" evidence="10">
    <location>
        <begin position="112"/>
        <end position="161"/>
    </location>
</feature>
<feature type="compositionally biased region" description="Low complexity" evidence="10">
    <location>
        <begin position="550"/>
        <end position="573"/>
    </location>
</feature>
<evidence type="ECO:0000256" key="10">
    <source>
        <dbReference type="SAM" id="MobiDB-lite"/>
    </source>
</evidence>
<comment type="subcellular location">
    <subcellularLocation>
        <location evidence="1">Nucleus</location>
    </subcellularLocation>
</comment>
<feature type="compositionally biased region" description="Gly residues" evidence="10">
    <location>
        <begin position="112"/>
        <end position="124"/>
    </location>
</feature>
<accession>A0A067K7Z5</accession>
<dbReference type="InterPro" id="IPR012677">
    <property type="entry name" value="Nucleotide-bd_a/b_plait_sf"/>
</dbReference>
<feature type="region of interest" description="Disordered" evidence="10">
    <location>
        <begin position="745"/>
        <end position="815"/>
    </location>
</feature>
<dbReference type="GO" id="GO:0030154">
    <property type="term" value="P:cell differentiation"/>
    <property type="evidence" value="ECO:0007669"/>
    <property type="project" value="UniProtKB-KW"/>
</dbReference>
<dbReference type="GO" id="GO:1990904">
    <property type="term" value="C:ribonucleoprotein complex"/>
    <property type="evidence" value="ECO:0007669"/>
    <property type="project" value="InterPro"/>
</dbReference>
<dbReference type="EMBL" id="KK914794">
    <property type="protein sequence ID" value="KDP27944.1"/>
    <property type="molecule type" value="Genomic_DNA"/>
</dbReference>
<dbReference type="FunFam" id="3.30.70.330:FF:000374">
    <property type="entry name" value="Flowering time control protein FCA"/>
    <property type="match status" value="1"/>
</dbReference>
<feature type="domain" description="RRM" evidence="12">
    <location>
        <begin position="164"/>
        <end position="245"/>
    </location>
</feature>
<sequence>MDRHRGDRYESGGGGGGSSNNISSSYNQDSYHNRRPSRFSDGPSRFSDGPMNRFSSNGNNTGSNYDRGSPNYRGGGGGPRPFDSPPRHPPLADVGGVVGGFGPVGGGAVGGGFRPMGGGSGGFGPNYQAPPPLPPPQPLSGQKRGFPFSGRGSSPDRLDGGNFAKLFVGSVPRTASEEDIRPLFEQHGNVIEVALIKDKRTGQQQGCCFVKYATSEEADRAIRALHNQHTLPGGVGPIQVRYADGERERLGAVEYKLFVGSLNKQATEKEVEEIFSPYGHVEDVYLMRDEMKQSRGCGFVKYSHREMALAAINDLNGIYRMRGCDQPLTVRFADPKRPRPGDSRGGPAFGGPGFGPRFQAPGPRPTSKFGEPMGDRGTPNAWHQMSPQNMGPSPNAGVRGFGSQLIPRSGDLSVPSNQGGPSDGAPQGLMGSSTAQPGFNQPLQQVPPPVSQQISPLQKPIQSPQRFPPSLQLHPQVASYSQTQTPLNAGQTPFTQAPPLQQYPGMSGQLSASQPQLQQGASSVTSLQAPLNVNLHSHSVSPMTNQQQRPASAQQPLHQPLQQSPSQLAQMLSQQTQNLQATFQSSQQAFSQLQQQVQMMQPSNQGLTLQQASQHAKQQWPGIPPQTVASMPPTTLASDIPPSTSSASVAPVIPQPAAPVKGNWTEHTSPEGFKYYYNSVTRESRWEKPEELTLYEQQPQQQQHQQQQLLQQKPPVQQSQAQSNTQVLPAHQVPQAQQMPLQTQFQPQFRHQQQLPSFPSPFAASGVRAQHDSQELGYAQLPAATSSVNDPTRFPQGLQASQEWMWKHKAAGSGS</sequence>
<dbReference type="SMART" id="SM00456">
    <property type="entry name" value="WW"/>
    <property type="match status" value="1"/>
</dbReference>
<feature type="region of interest" description="Disordered" evidence="10">
    <location>
        <begin position="695"/>
        <end position="728"/>
    </location>
</feature>
<keyword evidence="14" id="KW-1185">Reference proteome</keyword>
<dbReference type="Gene3D" id="3.30.70.330">
    <property type="match status" value="2"/>
</dbReference>
<dbReference type="InterPro" id="IPR035979">
    <property type="entry name" value="RBD_domain_sf"/>
</dbReference>
<organism evidence="13 14">
    <name type="scientific">Jatropha curcas</name>
    <name type="common">Barbados nut</name>
    <dbReference type="NCBI Taxonomy" id="180498"/>
    <lineage>
        <taxon>Eukaryota</taxon>
        <taxon>Viridiplantae</taxon>
        <taxon>Streptophyta</taxon>
        <taxon>Embryophyta</taxon>
        <taxon>Tracheophyta</taxon>
        <taxon>Spermatophyta</taxon>
        <taxon>Magnoliopsida</taxon>
        <taxon>eudicotyledons</taxon>
        <taxon>Gunneridae</taxon>
        <taxon>Pentapetalae</taxon>
        <taxon>rosids</taxon>
        <taxon>fabids</taxon>
        <taxon>Malpighiales</taxon>
        <taxon>Euphorbiaceae</taxon>
        <taxon>Crotonoideae</taxon>
        <taxon>Jatropheae</taxon>
        <taxon>Jatropha</taxon>
    </lineage>
</organism>
<evidence type="ECO:0000256" key="2">
    <source>
        <dbReference type="ARBA" id="ARBA00022473"/>
    </source>
</evidence>
<feature type="compositionally biased region" description="Low complexity" evidence="10">
    <location>
        <begin position="745"/>
        <end position="756"/>
    </location>
</feature>
<name>A0A067K7Z5_JATCU</name>
<feature type="compositionally biased region" description="Polar residues" evidence="10">
    <location>
        <begin position="478"/>
        <end position="499"/>
    </location>
</feature>
<keyword evidence="4" id="KW-0221">Differentiation</keyword>
<evidence type="ECO:0000256" key="3">
    <source>
        <dbReference type="ARBA" id="ARBA00022737"/>
    </source>
</evidence>
<proteinExistence type="predicted"/>
<dbReference type="AlphaFoldDB" id="A0A067K7Z5"/>
<feature type="compositionally biased region" description="Basic and acidic residues" evidence="10">
    <location>
        <begin position="1"/>
        <end position="10"/>
    </location>
</feature>
<dbReference type="InterPro" id="IPR001202">
    <property type="entry name" value="WW_dom"/>
</dbReference>
<feature type="compositionally biased region" description="Basic and acidic residues" evidence="10">
    <location>
        <begin position="333"/>
        <end position="342"/>
    </location>
</feature>
<protein>
    <recommendedName>
        <fullName evidence="8">Flowering time control protein FCA</fullName>
    </recommendedName>
</protein>
<evidence type="ECO:0000256" key="6">
    <source>
        <dbReference type="ARBA" id="ARBA00023089"/>
    </source>
</evidence>
<keyword evidence="3" id="KW-0677">Repeat</keyword>
<dbReference type="Proteomes" id="UP000027138">
    <property type="component" value="Unassembled WGS sequence"/>
</dbReference>
<feature type="region of interest" description="Disordered" evidence="10">
    <location>
        <begin position="1"/>
        <end position="98"/>
    </location>
</feature>
<keyword evidence="6" id="KW-0287">Flowering</keyword>
<feature type="region of interest" description="Disordered" evidence="10">
    <location>
        <begin position="330"/>
        <end position="573"/>
    </location>
</feature>
<feature type="compositionally biased region" description="Polar residues" evidence="10">
    <location>
        <begin position="430"/>
        <end position="439"/>
    </location>
</feature>
<dbReference type="Pfam" id="PF00397">
    <property type="entry name" value="WW"/>
    <property type="match status" value="1"/>
</dbReference>
<feature type="compositionally biased region" description="Low complexity" evidence="10">
    <location>
        <begin position="697"/>
        <end position="722"/>
    </location>
</feature>
<dbReference type="STRING" id="180498.A0A067K7Z5"/>
<dbReference type="Gene3D" id="2.20.70.10">
    <property type="match status" value="1"/>
</dbReference>
<dbReference type="KEGG" id="jcu:105643563"/>
<evidence type="ECO:0000259" key="11">
    <source>
        <dbReference type="PROSITE" id="PS50020"/>
    </source>
</evidence>
<evidence type="ECO:0000256" key="7">
    <source>
        <dbReference type="ARBA" id="ARBA00023242"/>
    </source>
</evidence>
<evidence type="ECO:0000259" key="12">
    <source>
        <dbReference type="PROSITE" id="PS50102"/>
    </source>
</evidence>
<evidence type="ECO:0000256" key="8">
    <source>
        <dbReference type="ARBA" id="ARBA00071861"/>
    </source>
</evidence>
<dbReference type="GO" id="GO:0009908">
    <property type="term" value="P:flower development"/>
    <property type="evidence" value="ECO:0007669"/>
    <property type="project" value="UniProtKB-KW"/>
</dbReference>
<dbReference type="InterPro" id="IPR036020">
    <property type="entry name" value="WW_dom_sf"/>
</dbReference>
<feature type="domain" description="RRM" evidence="12">
    <location>
        <begin position="255"/>
        <end position="335"/>
    </location>
</feature>
<evidence type="ECO:0000256" key="9">
    <source>
        <dbReference type="PROSITE-ProRule" id="PRU00176"/>
    </source>
</evidence>
<dbReference type="PROSITE" id="PS01159">
    <property type="entry name" value="WW_DOMAIN_1"/>
    <property type="match status" value="1"/>
</dbReference>
<dbReference type="GO" id="GO:0003723">
    <property type="term" value="F:RNA binding"/>
    <property type="evidence" value="ECO:0007669"/>
    <property type="project" value="UniProtKB-UniRule"/>
</dbReference>
<dbReference type="SUPFAM" id="SSF54928">
    <property type="entry name" value="RNA-binding domain, RBD"/>
    <property type="match status" value="2"/>
</dbReference>
<feature type="compositionally biased region" description="Polar residues" evidence="10">
    <location>
        <begin position="508"/>
        <end position="549"/>
    </location>
</feature>
<dbReference type="InterPro" id="IPR002343">
    <property type="entry name" value="Hud_Sxl_RNA"/>
</dbReference>
<dbReference type="CDD" id="cd00201">
    <property type="entry name" value="WW"/>
    <property type="match status" value="1"/>
</dbReference>
<evidence type="ECO:0000313" key="13">
    <source>
        <dbReference type="EMBL" id="KDP27944.1"/>
    </source>
</evidence>
<dbReference type="GO" id="GO:0005634">
    <property type="term" value="C:nucleus"/>
    <property type="evidence" value="ECO:0007669"/>
    <property type="project" value="UniProtKB-SubCell"/>
</dbReference>
<evidence type="ECO:0000256" key="1">
    <source>
        <dbReference type="ARBA" id="ARBA00004123"/>
    </source>
</evidence>
<feature type="compositionally biased region" description="Polar residues" evidence="10">
    <location>
        <begin position="53"/>
        <end position="66"/>
    </location>
</feature>
<dbReference type="PANTHER" id="PTHR24012">
    <property type="entry name" value="RNA BINDING PROTEIN"/>
    <property type="match status" value="1"/>
</dbReference>
<feature type="compositionally biased region" description="Polar residues" evidence="10">
    <location>
        <begin position="381"/>
        <end position="392"/>
    </location>
</feature>
<evidence type="ECO:0000256" key="4">
    <source>
        <dbReference type="ARBA" id="ARBA00022782"/>
    </source>
</evidence>
<dbReference type="InterPro" id="IPR000504">
    <property type="entry name" value="RRM_dom"/>
</dbReference>
<dbReference type="FunFam" id="3.30.70.330:FF:000332">
    <property type="entry name" value="flowering time control protein FCA isoform X2"/>
    <property type="match status" value="1"/>
</dbReference>
<dbReference type="SMART" id="SM00360">
    <property type="entry name" value="RRM"/>
    <property type="match status" value="2"/>
</dbReference>
<keyword evidence="7" id="KW-0539">Nucleus</keyword>
<reference evidence="13 14" key="1">
    <citation type="journal article" date="2014" name="PLoS ONE">
        <title>Global Analysis of Gene Expression Profiles in Physic Nut (Jatropha curcas L.) Seedlings Exposed to Salt Stress.</title>
        <authorList>
            <person name="Zhang L."/>
            <person name="Zhang C."/>
            <person name="Wu P."/>
            <person name="Chen Y."/>
            <person name="Li M."/>
            <person name="Jiang H."/>
            <person name="Wu G."/>
        </authorList>
    </citation>
    <scope>NUCLEOTIDE SEQUENCE [LARGE SCALE GENOMIC DNA]</scope>
    <source>
        <strain evidence="14">cv. GZQX0401</strain>
        <tissue evidence="13">Young leaves</tissue>
    </source>
</reference>
<feature type="domain" description="WW" evidence="11">
    <location>
        <begin position="658"/>
        <end position="691"/>
    </location>
</feature>
<keyword evidence="2" id="KW-0217">Developmental protein</keyword>
<gene>
    <name evidence="13" type="ORF">JCGZ_19024</name>
</gene>
<dbReference type="PRINTS" id="PR00961">
    <property type="entry name" value="HUDSXLRNA"/>
</dbReference>
<feature type="compositionally biased region" description="Pro residues" evidence="10">
    <location>
        <begin position="128"/>
        <end position="138"/>
    </location>
</feature>
<dbReference type="Pfam" id="PF00076">
    <property type="entry name" value="RRM_1"/>
    <property type="match status" value="2"/>
</dbReference>
<keyword evidence="5 9" id="KW-0694">RNA-binding</keyword>
<dbReference type="PROSITE" id="PS50020">
    <property type="entry name" value="WW_DOMAIN_2"/>
    <property type="match status" value="1"/>
</dbReference>
<dbReference type="PROSITE" id="PS50102">
    <property type="entry name" value="RRM"/>
    <property type="match status" value="2"/>
</dbReference>
<dbReference type="OrthoDB" id="410044at2759"/>
<dbReference type="SUPFAM" id="SSF51045">
    <property type="entry name" value="WW domain"/>
    <property type="match status" value="1"/>
</dbReference>
<evidence type="ECO:0000256" key="5">
    <source>
        <dbReference type="ARBA" id="ARBA00022884"/>
    </source>
</evidence>
<feature type="compositionally biased region" description="Gly residues" evidence="10">
    <location>
        <begin position="343"/>
        <end position="354"/>
    </location>
</feature>